<dbReference type="Gene3D" id="2.10.25.10">
    <property type="entry name" value="Laminin"/>
    <property type="match status" value="2"/>
</dbReference>
<dbReference type="PANTHER" id="PTHR24278:SF34">
    <property type="entry name" value="COAGULATION FACTOR VII,-LIKE"/>
    <property type="match status" value="1"/>
</dbReference>
<dbReference type="PRINTS" id="PR00722">
    <property type="entry name" value="CHYMOTRYPSIN"/>
</dbReference>
<sequence>MSRPQASVFLHRTRRANFLFEELRKGDLERECREEKCSYEEAKEIFTLRQQLEDFWRLYTGVDHCLSSPCRNGATCTRHFDSFVCKCPPRFHGSHCEKARPTSLGCYRNGGCEHFCRRLPNRSHVCFCAPGYRLHRDGKFCLPEDSVACGRPQIHFAPRVVNGENCPKGHCPWQALLTERSDFICGGVVLSDLWILTAAHCVWRKNASFLNVTVGRKPALTFSFRFLFLVSMQSVFSNSTRVFLPREGEHDLSKDEQTEQKRRVVRVLIHHGYNETSWDSDLALLKLQRPVKLGPYVVPICLSARNSTFGRTLAAVRQSTVSGWGRLSLFGSAAKILQRLTLPRVPLQDCRLHTGLNVTKNMLCAGLRSGGRDACKGDSGGPLVTRYKKTWFLTGVVSWGKGCATENMYGVYTKVSNFLGWMEDMMSTA</sequence>
<dbReference type="InterPro" id="IPR009003">
    <property type="entry name" value="Peptidase_S1_PA"/>
</dbReference>
<keyword evidence="9 12" id="KW-1015">Disulfide bond</keyword>
<evidence type="ECO:0000256" key="12">
    <source>
        <dbReference type="PROSITE-ProRule" id="PRU00076"/>
    </source>
</evidence>
<dbReference type="OrthoDB" id="10004439at2759"/>
<dbReference type="GO" id="GO:0007596">
    <property type="term" value="P:blood coagulation"/>
    <property type="evidence" value="ECO:0007669"/>
    <property type="project" value="InterPro"/>
</dbReference>
<evidence type="ECO:0000313" key="17">
    <source>
        <dbReference type="EMBL" id="TNN33721.1"/>
    </source>
</evidence>
<dbReference type="InterPro" id="IPR000742">
    <property type="entry name" value="EGF"/>
</dbReference>
<feature type="domain" description="Gla" evidence="16">
    <location>
        <begin position="15"/>
        <end position="61"/>
    </location>
</feature>
<dbReference type="EMBL" id="SRLO01002153">
    <property type="protein sequence ID" value="TNN33721.1"/>
    <property type="molecule type" value="Genomic_DNA"/>
</dbReference>
<evidence type="ECO:0000259" key="14">
    <source>
        <dbReference type="PROSITE" id="PS50026"/>
    </source>
</evidence>
<feature type="active site" description="Charge relay system" evidence="11">
    <location>
        <position position="200"/>
    </location>
</feature>
<evidence type="ECO:0000259" key="15">
    <source>
        <dbReference type="PROSITE" id="PS50240"/>
    </source>
</evidence>
<dbReference type="InterPro" id="IPR050442">
    <property type="entry name" value="Peptidase_S1_coag_factors"/>
</dbReference>
<evidence type="ECO:0000256" key="4">
    <source>
        <dbReference type="ARBA" id="ARBA00022525"/>
    </source>
</evidence>
<evidence type="ECO:0000256" key="2">
    <source>
        <dbReference type="ARBA" id="ARBA00004613"/>
    </source>
</evidence>
<evidence type="ECO:0000256" key="9">
    <source>
        <dbReference type="ARBA" id="ARBA00023157"/>
    </source>
</evidence>
<evidence type="ECO:0000256" key="13">
    <source>
        <dbReference type="RuleBase" id="RU363034"/>
    </source>
</evidence>
<keyword evidence="13" id="KW-0720">Serine protease</keyword>
<dbReference type="PANTHER" id="PTHR24278">
    <property type="entry name" value="COAGULATION FACTOR"/>
    <property type="match status" value="1"/>
</dbReference>
<dbReference type="PROSITE" id="PS00022">
    <property type="entry name" value="EGF_1"/>
    <property type="match status" value="1"/>
</dbReference>
<dbReference type="GO" id="GO:0005509">
    <property type="term" value="F:calcium ion binding"/>
    <property type="evidence" value="ECO:0007669"/>
    <property type="project" value="InterPro"/>
</dbReference>
<dbReference type="SMART" id="SM00069">
    <property type="entry name" value="GLA"/>
    <property type="match status" value="1"/>
</dbReference>
<keyword evidence="6" id="KW-0732">Signal</keyword>
<dbReference type="GO" id="GO:0006508">
    <property type="term" value="P:proteolysis"/>
    <property type="evidence" value="ECO:0007669"/>
    <property type="project" value="UniProtKB-KW"/>
</dbReference>
<dbReference type="Pfam" id="PF00089">
    <property type="entry name" value="Trypsin"/>
    <property type="match status" value="2"/>
</dbReference>
<evidence type="ECO:0000256" key="7">
    <source>
        <dbReference type="ARBA" id="ARBA00022737"/>
    </source>
</evidence>
<feature type="domain" description="EGF-like" evidence="14">
    <location>
        <begin position="61"/>
        <end position="97"/>
    </location>
</feature>
<dbReference type="FunFam" id="4.10.740.10:FF:000001">
    <property type="entry name" value="vitamin K-dependent protein S"/>
    <property type="match status" value="1"/>
</dbReference>
<feature type="active site" description="Charge relay system" evidence="11">
    <location>
        <position position="281"/>
    </location>
</feature>
<dbReference type="GO" id="GO:0004252">
    <property type="term" value="F:serine-type endopeptidase activity"/>
    <property type="evidence" value="ECO:0007669"/>
    <property type="project" value="InterPro"/>
</dbReference>
<dbReference type="InterPro" id="IPR017857">
    <property type="entry name" value="Coagulation_fac-like_Gla_dom"/>
</dbReference>
<evidence type="ECO:0000256" key="11">
    <source>
        <dbReference type="PIRSR" id="PIRSR001143-1"/>
    </source>
</evidence>
<dbReference type="InterPro" id="IPR001254">
    <property type="entry name" value="Trypsin_dom"/>
</dbReference>
<dbReference type="PROSITE" id="PS00011">
    <property type="entry name" value="GLA_1"/>
    <property type="match status" value="1"/>
</dbReference>
<dbReference type="GO" id="GO:0005737">
    <property type="term" value="C:cytoplasm"/>
    <property type="evidence" value="ECO:0007669"/>
    <property type="project" value="UniProtKB-SubCell"/>
</dbReference>
<dbReference type="InterPro" id="IPR033116">
    <property type="entry name" value="TRYPSIN_SER"/>
</dbReference>
<dbReference type="PROSITE" id="PS00135">
    <property type="entry name" value="TRYPSIN_SER"/>
    <property type="match status" value="1"/>
</dbReference>
<dbReference type="InterPro" id="IPR018114">
    <property type="entry name" value="TRYPSIN_HIS"/>
</dbReference>
<accession>A0A4Z2EYW5</accession>
<dbReference type="InterPro" id="IPR000294">
    <property type="entry name" value="GLA_domain"/>
</dbReference>
<dbReference type="SUPFAM" id="SSF50494">
    <property type="entry name" value="Trypsin-like serine proteases"/>
    <property type="match status" value="1"/>
</dbReference>
<name>A0A4Z2EYW5_9TELE</name>
<keyword evidence="13" id="KW-0378">Hydrolase</keyword>
<dbReference type="Proteomes" id="UP000314294">
    <property type="component" value="Unassembled WGS sequence"/>
</dbReference>
<evidence type="ECO:0000256" key="5">
    <source>
        <dbReference type="ARBA" id="ARBA00022536"/>
    </source>
</evidence>
<organism evidence="17 18">
    <name type="scientific">Liparis tanakae</name>
    <name type="common">Tanaka's snailfish</name>
    <dbReference type="NCBI Taxonomy" id="230148"/>
    <lineage>
        <taxon>Eukaryota</taxon>
        <taxon>Metazoa</taxon>
        <taxon>Chordata</taxon>
        <taxon>Craniata</taxon>
        <taxon>Vertebrata</taxon>
        <taxon>Euteleostomi</taxon>
        <taxon>Actinopterygii</taxon>
        <taxon>Neopterygii</taxon>
        <taxon>Teleostei</taxon>
        <taxon>Neoteleostei</taxon>
        <taxon>Acanthomorphata</taxon>
        <taxon>Eupercaria</taxon>
        <taxon>Perciformes</taxon>
        <taxon>Cottioidei</taxon>
        <taxon>Cottales</taxon>
        <taxon>Liparidae</taxon>
        <taxon>Liparis</taxon>
    </lineage>
</organism>
<keyword evidence="8" id="KW-0106">Calcium</keyword>
<dbReference type="PRINTS" id="PR00001">
    <property type="entry name" value="GLABLOOD"/>
</dbReference>
<feature type="domain" description="Peptidase S1" evidence="15">
    <location>
        <begin position="160"/>
        <end position="427"/>
    </location>
</feature>
<reference evidence="17 18" key="1">
    <citation type="submission" date="2019-03" db="EMBL/GenBank/DDBJ databases">
        <title>First draft genome of Liparis tanakae, snailfish: a comprehensive survey of snailfish specific genes.</title>
        <authorList>
            <person name="Kim W."/>
            <person name="Song I."/>
            <person name="Jeong J.-H."/>
            <person name="Kim D."/>
            <person name="Kim S."/>
            <person name="Ryu S."/>
            <person name="Song J.Y."/>
            <person name="Lee S.K."/>
        </authorList>
    </citation>
    <scope>NUCLEOTIDE SEQUENCE [LARGE SCALE GENOMIC DNA]</scope>
    <source>
        <tissue evidence="17">Muscle</tissue>
    </source>
</reference>
<dbReference type="Gene3D" id="4.10.740.10">
    <property type="entry name" value="Coagulation Factor IX"/>
    <property type="match status" value="1"/>
</dbReference>
<evidence type="ECO:0000259" key="16">
    <source>
        <dbReference type="PROSITE" id="PS50998"/>
    </source>
</evidence>
<dbReference type="PROSITE" id="PS50240">
    <property type="entry name" value="TRYPSIN_DOM"/>
    <property type="match status" value="1"/>
</dbReference>
<evidence type="ECO:0000256" key="6">
    <source>
        <dbReference type="ARBA" id="ARBA00022729"/>
    </source>
</evidence>
<dbReference type="InterPro" id="IPR001881">
    <property type="entry name" value="EGF-like_Ca-bd_dom"/>
</dbReference>
<comment type="caution">
    <text evidence="12">Lacks conserved residue(s) required for the propagation of feature annotation.</text>
</comment>
<dbReference type="SMART" id="SM00181">
    <property type="entry name" value="EGF"/>
    <property type="match status" value="2"/>
</dbReference>
<feature type="active site" description="Charge relay system" evidence="11">
    <location>
        <position position="379"/>
    </location>
</feature>
<gene>
    <name evidence="17" type="primary">F7_0</name>
    <name evidence="17" type="ORF">EYF80_056122</name>
</gene>
<dbReference type="SMART" id="SM00020">
    <property type="entry name" value="Tryp_SPc"/>
    <property type="match status" value="1"/>
</dbReference>
<dbReference type="CDD" id="cd00054">
    <property type="entry name" value="EGF_CA"/>
    <property type="match status" value="1"/>
</dbReference>
<evidence type="ECO:0000256" key="1">
    <source>
        <dbReference type="ARBA" id="ARBA00004496"/>
    </source>
</evidence>
<dbReference type="CDD" id="cd00190">
    <property type="entry name" value="Tryp_SPc"/>
    <property type="match status" value="1"/>
</dbReference>
<feature type="disulfide bond" evidence="12">
    <location>
        <begin position="87"/>
        <end position="96"/>
    </location>
</feature>
<dbReference type="Pfam" id="PF14670">
    <property type="entry name" value="FXa_inhibition"/>
    <property type="match status" value="1"/>
</dbReference>
<keyword evidence="7" id="KW-0677">Repeat</keyword>
<keyword evidence="5 12" id="KW-0245">EGF-like domain</keyword>
<proteinExistence type="predicted"/>
<protein>
    <submittedName>
        <fullName evidence="17">Coagulation factor VII</fullName>
    </submittedName>
</protein>
<dbReference type="Gene3D" id="2.40.10.10">
    <property type="entry name" value="Trypsin-like serine proteases"/>
    <property type="match status" value="1"/>
</dbReference>
<keyword evidence="3" id="KW-0963">Cytoplasm</keyword>
<dbReference type="PROSITE" id="PS00134">
    <property type="entry name" value="TRYPSIN_HIS"/>
    <property type="match status" value="1"/>
</dbReference>
<dbReference type="Pfam" id="PF00008">
    <property type="entry name" value="EGF"/>
    <property type="match status" value="1"/>
</dbReference>
<dbReference type="FunFam" id="2.10.25.10:FF:000425">
    <property type="entry name" value="Eyes shut homolog"/>
    <property type="match status" value="1"/>
</dbReference>
<dbReference type="SUPFAM" id="SSF57196">
    <property type="entry name" value="EGF/Laminin"/>
    <property type="match status" value="1"/>
</dbReference>
<dbReference type="InterPro" id="IPR001314">
    <property type="entry name" value="Peptidase_S1A"/>
</dbReference>
<evidence type="ECO:0000256" key="3">
    <source>
        <dbReference type="ARBA" id="ARBA00022490"/>
    </source>
</evidence>
<comment type="caution">
    <text evidence="17">The sequence shown here is derived from an EMBL/GenBank/DDBJ whole genome shotgun (WGS) entry which is preliminary data.</text>
</comment>
<dbReference type="InterPro" id="IPR012224">
    <property type="entry name" value="Pept_S1A_FX"/>
</dbReference>
<dbReference type="SUPFAM" id="SSF57630">
    <property type="entry name" value="GLA-domain"/>
    <property type="match status" value="1"/>
</dbReference>
<evidence type="ECO:0000313" key="18">
    <source>
        <dbReference type="Proteomes" id="UP000314294"/>
    </source>
</evidence>
<dbReference type="InterPro" id="IPR035972">
    <property type="entry name" value="GLA-like_dom_SF"/>
</dbReference>
<dbReference type="GO" id="GO:0005615">
    <property type="term" value="C:extracellular space"/>
    <property type="evidence" value="ECO:0007669"/>
    <property type="project" value="TreeGrafter"/>
</dbReference>
<dbReference type="PROSITE" id="PS50998">
    <property type="entry name" value="GLA_2"/>
    <property type="match status" value="1"/>
</dbReference>
<evidence type="ECO:0000256" key="10">
    <source>
        <dbReference type="ARBA" id="ARBA00023180"/>
    </source>
</evidence>
<dbReference type="PROSITE" id="PS50026">
    <property type="entry name" value="EGF_3"/>
    <property type="match status" value="1"/>
</dbReference>
<dbReference type="SMART" id="SM00179">
    <property type="entry name" value="EGF_CA"/>
    <property type="match status" value="1"/>
</dbReference>
<keyword evidence="10" id="KW-0325">Glycoprotein</keyword>
<evidence type="ECO:0000256" key="8">
    <source>
        <dbReference type="ARBA" id="ARBA00022837"/>
    </source>
</evidence>
<keyword evidence="13" id="KW-0645">Protease</keyword>
<dbReference type="PIRSF" id="PIRSF001143">
    <property type="entry name" value="Factor_X"/>
    <property type="match status" value="1"/>
</dbReference>
<dbReference type="AlphaFoldDB" id="A0A4Z2EYW5"/>
<keyword evidence="18" id="KW-1185">Reference proteome</keyword>
<dbReference type="InterPro" id="IPR043504">
    <property type="entry name" value="Peptidase_S1_PA_chymotrypsin"/>
</dbReference>
<comment type="subcellular location">
    <subcellularLocation>
        <location evidence="1">Cytoplasm</location>
    </subcellularLocation>
    <subcellularLocation>
        <location evidence="2">Secreted</location>
    </subcellularLocation>
</comment>
<keyword evidence="4" id="KW-0964">Secreted</keyword>
<dbReference type="Pfam" id="PF00594">
    <property type="entry name" value="Gla"/>
    <property type="match status" value="1"/>
</dbReference>